<sequence length="428" mass="47207">MALDSRELRTAMLAIVVIVALGLSGKLCETAISKYGGQCISVCYAHKAAVLREAGKPVALETVKKNEKLQNDEVRVKVHYCSLNTTDVKIIAGKHAELNVPLPFIPGHEFSGEIVEIGKNNPHHFNRGDRVVVMNDLQDPNGGLISEAVVKNRDVWTVPQSVPLKEMAVLPYGHGTALLTFALHCNLKENDLILITAGPAGMGLAAIDLAVSVYKAKVIAVCDTESSSDLVRQKGAHKVVSMTKNNYTKLYKNVQDAMGDKKAKLAYDAVGKGLLHLLADFVEPTNGQLISVDPFFNASKFPTEVPEFERPKRKEKEGKPDQDQESKAKLIQNVRHFDLYEYPDVDTYRQMIADTIEMRSEGMIAGHISKIFPLAKIQQAIEFIQQKQCTGKVLIDVQCPDEDDCPEGKDKKDNKSKEGDGEKKKSKD</sequence>
<dbReference type="SMART" id="SM00829">
    <property type="entry name" value="PKS_ER"/>
    <property type="match status" value="1"/>
</dbReference>
<reference evidence="4" key="2">
    <citation type="submission" date="2020-05" db="UniProtKB">
        <authorList>
            <consortium name="EnsemblMetazoa"/>
        </authorList>
    </citation>
    <scope>IDENTIFICATION</scope>
    <source>
        <strain evidence="4">CM1001059</strain>
    </source>
</reference>
<dbReference type="InterPro" id="IPR020843">
    <property type="entry name" value="ER"/>
</dbReference>
<dbReference type="Proteomes" id="UP000075902">
    <property type="component" value="Unassembled WGS sequence"/>
</dbReference>
<dbReference type="AlphaFoldDB" id="A0A182TVL0"/>
<evidence type="ECO:0000256" key="2">
    <source>
        <dbReference type="SAM" id="SignalP"/>
    </source>
</evidence>
<accession>A0A182TVL0</accession>
<dbReference type="SUPFAM" id="SSF51735">
    <property type="entry name" value="NAD(P)-binding Rossmann-fold domains"/>
    <property type="match status" value="1"/>
</dbReference>
<dbReference type="InterPro" id="IPR011032">
    <property type="entry name" value="GroES-like_sf"/>
</dbReference>
<dbReference type="Pfam" id="PF08240">
    <property type="entry name" value="ADH_N"/>
    <property type="match status" value="1"/>
</dbReference>
<dbReference type="InterPro" id="IPR013154">
    <property type="entry name" value="ADH-like_N"/>
</dbReference>
<dbReference type="Pfam" id="PF13602">
    <property type="entry name" value="ADH_zinc_N_2"/>
    <property type="match status" value="1"/>
</dbReference>
<dbReference type="SUPFAM" id="SSF50129">
    <property type="entry name" value="GroES-like"/>
    <property type="match status" value="1"/>
</dbReference>
<name>A0A182TVL0_9DIPT</name>
<dbReference type="GO" id="GO:0005739">
    <property type="term" value="C:mitochondrion"/>
    <property type="evidence" value="ECO:0007669"/>
    <property type="project" value="TreeGrafter"/>
</dbReference>
<feature type="chain" id="PRO_5008137407" description="Enoyl reductase (ER) domain-containing protein" evidence="2">
    <location>
        <begin position="29"/>
        <end position="428"/>
    </location>
</feature>
<dbReference type="VEuPathDB" id="VectorBase:AMEC009073"/>
<dbReference type="Gene3D" id="3.90.180.10">
    <property type="entry name" value="Medium-chain alcohol dehydrogenases, catalytic domain"/>
    <property type="match status" value="2"/>
</dbReference>
<dbReference type="STRING" id="34690.A0A182TVL0"/>
<feature type="compositionally biased region" description="Basic and acidic residues" evidence="1">
    <location>
        <begin position="307"/>
        <end position="328"/>
    </location>
</feature>
<dbReference type="InterPro" id="IPR036291">
    <property type="entry name" value="NAD(P)-bd_dom_sf"/>
</dbReference>
<dbReference type="PANTHER" id="PTHR43677:SF4">
    <property type="entry name" value="QUINONE OXIDOREDUCTASE-LIKE PROTEIN 2"/>
    <property type="match status" value="1"/>
</dbReference>
<keyword evidence="2" id="KW-0732">Signal</keyword>
<evidence type="ECO:0000259" key="3">
    <source>
        <dbReference type="SMART" id="SM00829"/>
    </source>
</evidence>
<reference evidence="5" key="1">
    <citation type="submission" date="2014-01" db="EMBL/GenBank/DDBJ databases">
        <title>The Genome Sequence of Anopheles melas CM1001059_A (V2).</title>
        <authorList>
            <consortium name="The Broad Institute Genomics Platform"/>
            <person name="Neafsey D.E."/>
            <person name="Besansky N."/>
            <person name="Howell P."/>
            <person name="Walton C."/>
            <person name="Young S.K."/>
            <person name="Zeng Q."/>
            <person name="Gargeya S."/>
            <person name="Fitzgerald M."/>
            <person name="Haas B."/>
            <person name="Abouelleil A."/>
            <person name="Allen A.W."/>
            <person name="Alvarado L."/>
            <person name="Arachchi H.M."/>
            <person name="Berlin A.M."/>
            <person name="Chapman S.B."/>
            <person name="Gainer-Dewar J."/>
            <person name="Goldberg J."/>
            <person name="Griggs A."/>
            <person name="Gujja S."/>
            <person name="Hansen M."/>
            <person name="Howarth C."/>
            <person name="Imamovic A."/>
            <person name="Ireland A."/>
            <person name="Larimer J."/>
            <person name="McCowan C."/>
            <person name="Murphy C."/>
            <person name="Pearson M."/>
            <person name="Poon T.W."/>
            <person name="Priest M."/>
            <person name="Roberts A."/>
            <person name="Saif S."/>
            <person name="Shea T."/>
            <person name="Sisk P."/>
            <person name="Sykes S."/>
            <person name="Wortman J."/>
            <person name="Nusbaum C."/>
            <person name="Birren B."/>
        </authorList>
    </citation>
    <scope>NUCLEOTIDE SEQUENCE [LARGE SCALE GENOMIC DNA]</scope>
    <source>
        <strain evidence="5">CM1001059</strain>
    </source>
</reference>
<feature type="compositionally biased region" description="Basic and acidic residues" evidence="1">
    <location>
        <begin position="406"/>
        <end position="428"/>
    </location>
</feature>
<evidence type="ECO:0000256" key="1">
    <source>
        <dbReference type="SAM" id="MobiDB-lite"/>
    </source>
</evidence>
<dbReference type="Gene3D" id="3.40.50.720">
    <property type="entry name" value="NAD(P)-binding Rossmann-like Domain"/>
    <property type="match status" value="1"/>
</dbReference>
<dbReference type="EnsemblMetazoa" id="AMEC009073-RA">
    <property type="protein sequence ID" value="AMEC009073-PA"/>
    <property type="gene ID" value="AMEC009073"/>
</dbReference>
<keyword evidence="5" id="KW-1185">Reference proteome</keyword>
<dbReference type="InterPro" id="IPR051397">
    <property type="entry name" value="Zn-ADH-like_protein"/>
</dbReference>
<feature type="signal peptide" evidence="2">
    <location>
        <begin position="1"/>
        <end position="28"/>
    </location>
</feature>
<organism evidence="4 5">
    <name type="scientific">Anopheles melas</name>
    <dbReference type="NCBI Taxonomy" id="34690"/>
    <lineage>
        <taxon>Eukaryota</taxon>
        <taxon>Metazoa</taxon>
        <taxon>Ecdysozoa</taxon>
        <taxon>Arthropoda</taxon>
        <taxon>Hexapoda</taxon>
        <taxon>Insecta</taxon>
        <taxon>Pterygota</taxon>
        <taxon>Neoptera</taxon>
        <taxon>Endopterygota</taxon>
        <taxon>Diptera</taxon>
        <taxon>Nematocera</taxon>
        <taxon>Culicoidea</taxon>
        <taxon>Culicidae</taxon>
        <taxon>Anophelinae</taxon>
        <taxon>Anopheles</taxon>
    </lineage>
</organism>
<feature type="domain" description="Enoyl reductase (ER)" evidence="3">
    <location>
        <begin position="55"/>
        <end position="395"/>
    </location>
</feature>
<proteinExistence type="predicted"/>
<feature type="region of interest" description="Disordered" evidence="1">
    <location>
        <begin position="399"/>
        <end position="428"/>
    </location>
</feature>
<evidence type="ECO:0000313" key="5">
    <source>
        <dbReference type="Proteomes" id="UP000075902"/>
    </source>
</evidence>
<protein>
    <recommendedName>
        <fullName evidence="3">Enoyl reductase (ER) domain-containing protein</fullName>
    </recommendedName>
</protein>
<dbReference type="PANTHER" id="PTHR43677">
    <property type="entry name" value="SHORT-CHAIN DEHYDROGENASE/REDUCTASE"/>
    <property type="match status" value="1"/>
</dbReference>
<feature type="region of interest" description="Disordered" evidence="1">
    <location>
        <begin position="306"/>
        <end position="328"/>
    </location>
</feature>
<evidence type="ECO:0000313" key="4">
    <source>
        <dbReference type="EnsemblMetazoa" id="AMEC009073-PA"/>
    </source>
</evidence>
<dbReference type="GO" id="GO:0016491">
    <property type="term" value="F:oxidoreductase activity"/>
    <property type="evidence" value="ECO:0007669"/>
    <property type="project" value="InterPro"/>
</dbReference>